<dbReference type="Pfam" id="PF01565">
    <property type="entry name" value="FAD_binding_4"/>
    <property type="match status" value="1"/>
</dbReference>
<reference evidence="7 8" key="1">
    <citation type="journal article" date="2012" name="BMC Microbiol.">
        <title>Genome sequence of Desulfitobacterium hafniense DCB-2, a Gram-positive anaerobe capable of dehalogenation and metal reduction.</title>
        <authorList>
            <person name="Kim S.H."/>
            <person name="Harzman C."/>
            <person name="Davis J.K."/>
            <person name="Hutcheson R."/>
            <person name="Broderick J.B."/>
            <person name="Marsh T.L."/>
            <person name="Tiedje J.M."/>
        </authorList>
    </citation>
    <scope>NUCLEOTIDE SEQUENCE [LARGE SCALE GENOMIC DNA]</scope>
    <source>
        <strain evidence="8">DSM 10664 / DCB-2</strain>
    </source>
</reference>
<proteinExistence type="inferred from homology"/>
<evidence type="ECO:0000313" key="8">
    <source>
        <dbReference type="Proteomes" id="UP000007726"/>
    </source>
</evidence>
<dbReference type="PANTHER" id="PTHR42934">
    <property type="entry name" value="GLYCOLATE OXIDASE SUBUNIT GLCD"/>
    <property type="match status" value="1"/>
</dbReference>
<dbReference type="InterPro" id="IPR006094">
    <property type="entry name" value="Oxid_FAD_bind_N"/>
</dbReference>
<dbReference type="GO" id="GO:0016491">
    <property type="term" value="F:oxidoreductase activity"/>
    <property type="evidence" value="ECO:0007669"/>
    <property type="project" value="UniProtKB-KW"/>
</dbReference>
<dbReference type="AlphaFoldDB" id="B8FVY6"/>
<dbReference type="SUPFAM" id="SSF55103">
    <property type="entry name" value="FAD-linked oxidases, C-terminal domain"/>
    <property type="match status" value="1"/>
</dbReference>
<dbReference type="Gene3D" id="3.30.70.2740">
    <property type="match status" value="1"/>
</dbReference>
<dbReference type="InterPro" id="IPR016164">
    <property type="entry name" value="FAD-linked_Oxase-like_C"/>
</dbReference>
<dbReference type="Gene3D" id="1.10.45.10">
    <property type="entry name" value="Vanillyl-alcohol Oxidase, Chain A, domain 4"/>
    <property type="match status" value="1"/>
</dbReference>
<dbReference type="KEGG" id="dhd:Dhaf_0708"/>
<dbReference type="InterPro" id="IPR016169">
    <property type="entry name" value="FAD-bd_PCMH_sub2"/>
</dbReference>
<evidence type="ECO:0000256" key="4">
    <source>
        <dbReference type="ARBA" id="ARBA00022827"/>
    </source>
</evidence>
<evidence type="ECO:0000256" key="2">
    <source>
        <dbReference type="ARBA" id="ARBA00008000"/>
    </source>
</evidence>
<evidence type="ECO:0000256" key="1">
    <source>
        <dbReference type="ARBA" id="ARBA00001974"/>
    </source>
</evidence>
<evidence type="ECO:0000256" key="3">
    <source>
        <dbReference type="ARBA" id="ARBA00022630"/>
    </source>
</evidence>
<keyword evidence="3" id="KW-0285">Flavoprotein</keyword>
<feature type="domain" description="FAD-binding PCMH-type" evidence="6">
    <location>
        <begin position="37"/>
        <end position="216"/>
    </location>
</feature>
<dbReference type="InterPro" id="IPR016171">
    <property type="entry name" value="Vanillyl_alc_oxidase_C-sub2"/>
</dbReference>
<dbReference type="FunFam" id="3.30.70.2740:FF:000001">
    <property type="entry name" value="D-lactate dehydrogenase mitochondrial"/>
    <property type="match status" value="1"/>
</dbReference>
<keyword evidence="5" id="KW-0560">Oxidoreductase</keyword>
<dbReference type="SUPFAM" id="SSF56176">
    <property type="entry name" value="FAD-binding/transporter-associated domain-like"/>
    <property type="match status" value="1"/>
</dbReference>
<dbReference type="HOGENOM" id="CLU_017779_9_2_9"/>
<dbReference type="Proteomes" id="UP000007726">
    <property type="component" value="Chromosome"/>
</dbReference>
<keyword evidence="4" id="KW-0274">FAD</keyword>
<dbReference type="InterPro" id="IPR036318">
    <property type="entry name" value="FAD-bd_PCMH-like_sf"/>
</dbReference>
<evidence type="ECO:0000259" key="6">
    <source>
        <dbReference type="PROSITE" id="PS51387"/>
    </source>
</evidence>
<sequence length="460" mass="50418">MLSQTVIKRLKEIVGEKNFVTGKADLFPYTYGFCTLLSGDPLGVVSPQTTEQVVELVKYLNEHNIKVIPRGAGTNVIGGTIPAEESVVISFTRMNKILEIDTENFVTVVQPGVVNFDLQLELEKRGFYYPPDPSSAKVATLGGNLAESSGGARCFKYGVTRDYILGVEVVLPNGKVINTGGRNFKSEPGYDLTRILNGSEGTLGLVTKIILRVLPLPMARRMMLAVYDKVEDAAQTVDGIFAAGIAPATLEMLDNFFINTTEDFCPTGIPRDAGAALIIEIDGYPEDMNEQVRIIGEITRKAKARDFKIARSMGEVEQILTPRKVGFGSIASITPSYSINDIAVPRSNFSQAFAGIKKIAKDLNVKIGVLAHAGDGNFHPFILYDQRNKEEVERVHAAEQALCEMALSFSGTITGEQGVGIAKRKHLDKQFKPEAMEAFRKIKRSFDPQNRFNPGKIFDS</sequence>
<dbReference type="InterPro" id="IPR004113">
    <property type="entry name" value="FAD-bd_oxidored_4_C"/>
</dbReference>
<gene>
    <name evidence="7" type="ordered locus">Dhaf_0708</name>
</gene>
<comment type="similarity">
    <text evidence="2">Belongs to the FAD-binding oxidoreductase/transferase type 4 family.</text>
</comment>
<dbReference type="RefSeq" id="WP_015942967.1">
    <property type="nucleotide sequence ID" value="NC_011830.1"/>
</dbReference>
<comment type="cofactor">
    <cofactor evidence="1">
        <name>FAD</name>
        <dbReference type="ChEBI" id="CHEBI:57692"/>
    </cofactor>
</comment>
<dbReference type="FunFam" id="1.10.45.10:FF:000001">
    <property type="entry name" value="D-lactate dehydrogenase mitochondrial"/>
    <property type="match status" value="1"/>
</dbReference>
<dbReference type="Pfam" id="PF02913">
    <property type="entry name" value="FAD-oxidase_C"/>
    <property type="match status" value="1"/>
</dbReference>
<evidence type="ECO:0000313" key="7">
    <source>
        <dbReference type="EMBL" id="ACL18772.1"/>
    </source>
</evidence>
<dbReference type="EMBL" id="CP001336">
    <property type="protein sequence ID" value="ACL18772.1"/>
    <property type="molecule type" value="Genomic_DNA"/>
</dbReference>
<dbReference type="PANTHER" id="PTHR42934:SF1">
    <property type="entry name" value="GLYCOLATE OXIDASE SUBUNIT GLCD"/>
    <property type="match status" value="1"/>
</dbReference>
<dbReference type="PROSITE" id="PS51387">
    <property type="entry name" value="FAD_PCMH"/>
    <property type="match status" value="1"/>
</dbReference>
<evidence type="ECO:0000256" key="5">
    <source>
        <dbReference type="ARBA" id="ARBA00023002"/>
    </source>
</evidence>
<dbReference type="GO" id="GO:0071949">
    <property type="term" value="F:FAD binding"/>
    <property type="evidence" value="ECO:0007669"/>
    <property type="project" value="InterPro"/>
</dbReference>
<name>B8FVY6_DESHD</name>
<dbReference type="Gene3D" id="3.30.465.10">
    <property type="match status" value="1"/>
</dbReference>
<accession>B8FVY6</accession>
<dbReference type="InterPro" id="IPR051914">
    <property type="entry name" value="FAD-linked_OxidoTrans_Type4"/>
</dbReference>
<protein>
    <submittedName>
        <fullName evidence="7">FAD linked oxidase domain protein</fullName>
    </submittedName>
</protein>
<organism evidence="7 8">
    <name type="scientific">Desulfitobacterium hafniense (strain DSM 10664 / DCB-2)</name>
    <dbReference type="NCBI Taxonomy" id="272564"/>
    <lineage>
        <taxon>Bacteria</taxon>
        <taxon>Bacillati</taxon>
        <taxon>Bacillota</taxon>
        <taxon>Clostridia</taxon>
        <taxon>Eubacteriales</taxon>
        <taxon>Desulfitobacteriaceae</taxon>
        <taxon>Desulfitobacterium</taxon>
    </lineage>
</organism>
<dbReference type="InterPro" id="IPR016166">
    <property type="entry name" value="FAD-bd_PCMH"/>
</dbReference>